<feature type="region of interest" description="Disordered" evidence="2">
    <location>
        <begin position="309"/>
        <end position="486"/>
    </location>
</feature>
<dbReference type="InterPro" id="IPR027267">
    <property type="entry name" value="AH/BAR_dom_sf"/>
</dbReference>
<dbReference type="RefSeq" id="XP_056522490.1">
    <property type="nucleotide sequence ID" value="XM_056665540.1"/>
</dbReference>
<organism evidence="4 5">
    <name type="scientific">Penicillium bovifimosum</name>
    <dbReference type="NCBI Taxonomy" id="126998"/>
    <lineage>
        <taxon>Eukaryota</taxon>
        <taxon>Fungi</taxon>
        <taxon>Dikarya</taxon>
        <taxon>Ascomycota</taxon>
        <taxon>Pezizomycotina</taxon>
        <taxon>Eurotiomycetes</taxon>
        <taxon>Eurotiomycetidae</taxon>
        <taxon>Eurotiales</taxon>
        <taxon>Aspergillaceae</taxon>
        <taxon>Penicillium</taxon>
    </lineage>
</organism>
<dbReference type="GO" id="GO:0032153">
    <property type="term" value="C:cell division site"/>
    <property type="evidence" value="ECO:0007669"/>
    <property type="project" value="TreeGrafter"/>
</dbReference>
<dbReference type="PANTHER" id="PTHR23065:SF54">
    <property type="entry name" value="SUPPRESSOR OF YEAST PROFILIN DELETION"/>
    <property type="match status" value="1"/>
</dbReference>
<evidence type="ECO:0000256" key="1">
    <source>
        <dbReference type="ARBA" id="ARBA00022583"/>
    </source>
</evidence>
<dbReference type="OrthoDB" id="331602at2759"/>
<dbReference type="GO" id="GO:0030139">
    <property type="term" value="C:endocytic vesicle"/>
    <property type="evidence" value="ECO:0007669"/>
    <property type="project" value="TreeGrafter"/>
</dbReference>
<dbReference type="Proteomes" id="UP001149079">
    <property type="component" value="Unassembled WGS sequence"/>
</dbReference>
<dbReference type="GO" id="GO:0005886">
    <property type="term" value="C:plasma membrane"/>
    <property type="evidence" value="ECO:0007669"/>
    <property type="project" value="TreeGrafter"/>
</dbReference>
<proteinExistence type="predicted"/>
<reference evidence="4" key="2">
    <citation type="journal article" date="2023" name="IMA Fungus">
        <title>Comparative genomic study of the Penicillium genus elucidates a diverse pangenome and 15 lateral gene transfer events.</title>
        <authorList>
            <person name="Petersen C."/>
            <person name="Sorensen T."/>
            <person name="Nielsen M.R."/>
            <person name="Sondergaard T.E."/>
            <person name="Sorensen J.L."/>
            <person name="Fitzpatrick D.A."/>
            <person name="Frisvad J.C."/>
            <person name="Nielsen K.L."/>
        </authorList>
    </citation>
    <scope>NUCLEOTIDE SEQUENCE</scope>
    <source>
        <strain evidence="4">IBT 22155</strain>
    </source>
</reference>
<evidence type="ECO:0000259" key="3">
    <source>
        <dbReference type="PROSITE" id="PS51072"/>
    </source>
</evidence>
<dbReference type="InterPro" id="IPR049609">
    <property type="entry name" value="Syp1-like_MHD"/>
</dbReference>
<feature type="region of interest" description="Disordered" evidence="2">
    <location>
        <begin position="585"/>
        <end position="646"/>
    </location>
</feature>
<sequence length="945" mass="103063">MELSRQEYPTLLVRLSSANPKVNHYGGSKLTIGVICSVQATLNPSQAATVLADRIRLINKVNADIADYLQVWQSEARSDLVPEMIGDRNDAASKKLMPKDCGSWRIGHSRTMELLLGKSDFPGIIEGALHPTESLTYGTSIFQIPWQRIINATESLAVSHETLATKIEEDVERPLREFSKENRDMQSMPGIQTSLAGLAKNVENAQKKVDKARAKGVKGADKLAVEIANAEEVHQQWDSRAPFVFEQLQAADESRLNHLRDVLTQLETHEVDQVERAREAAESCLNVLLNVQTEDEIKTFAAKMVGTRVPSAPISRRQTERAETPIAHEQGPQRTQTAPFESQHFTPPAEAPLPSTPHIQDDAASQRSGASERPVAQTPPVPEAQPRHTPLGGLRRLGTVMNRRKSVVVPSGSFDRKAEKKRSPFSAFKRADSRDMQIPESPPQTLSDRPDTSFTDQSSLRNPSVSQDRTGSLTATTIPEVRSESISNGTTADAQAGLANNNVNQPHVDSEGFSERPSTIDEITHESGLNLTIRDQPIFEDESQAKQAMDDMANTLRMRAQQTGMRRNAGTIRGRRDVRNTIFVASPTNELPPSSAGSGSQPPTSPMRHMASPSVTPSLANDDHTVSDTTSVRSGHTVHGAGATIHPDLYEPGLNASIIETVNAWFSEGNVTKSFVVGELALANNAAPGSAVDQTRIRLDNFQVLEKVAANPHFVQEVAKDAGDEKRGEYDIRLGSISRPMPTVAFKYQVHVDPANPSAYCPVIFKPVWNLEELQASAIIYYTPNPSFISASAEPITLKNLVLTINLDTAAEDQTTKQPRESVAHATSAAMYPNTGATFRRKTSTVTWRIPELEVKTATTPGAEGKFLVRFVTSTPGPRKGTVEAKFELHTTDSTSRLGITRAASEAEQPEVDPFADDGRESQSSAAWLGVPTARKLVGGKYVAS</sequence>
<dbReference type="InterPro" id="IPR018808">
    <property type="entry name" value="Muniscin_C"/>
</dbReference>
<accession>A0A9W9H2C8</accession>
<evidence type="ECO:0000256" key="2">
    <source>
        <dbReference type="SAM" id="MobiDB-lite"/>
    </source>
</evidence>
<protein>
    <recommendedName>
        <fullName evidence="3">MHD domain-containing protein</fullName>
    </recommendedName>
</protein>
<dbReference type="PANTHER" id="PTHR23065">
    <property type="entry name" value="PROLINE-SERINE-THREONINE PHOSPHATASE INTERACTING PROTEIN 1"/>
    <property type="match status" value="1"/>
</dbReference>
<name>A0A9W9H2C8_9EURO</name>
<reference evidence="4" key="1">
    <citation type="submission" date="2022-11" db="EMBL/GenBank/DDBJ databases">
        <authorList>
            <person name="Petersen C."/>
        </authorList>
    </citation>
    <scope>NUCLEOTIDE SEQUENCE</scope>
    <source>
        <strain evidence="4">IBT 22155</strain>
    </source>
</reference>
<keyword evidence="1" id="KW-0254">Endocytosis</keyword>
<evidence type="ECO:0000313" key="5">
    <source>
        <dbReference type="Proteomes" id="UP001149079"/>
    </source>
</evidence>
<dbReference type="PROSITE" id="PS51072">
    <property type="entry name" value="MHD"/>
    <property type="match status" value="1"/>
</dbReference>
<dbReference type="SUPFAM" id="SSF103657">
    <property type="entry name" value="BAR/IMD domain-like"/>
    <property type="match status" value="1"/>
</dbReference>
<dbReference type="GO" id="GO:0032185">
    <property type="term" value="P:septin cytoskeleton organization"/>
    <property type="evidence" value="ECO:0007669"/>
    <property type="project" value="TreeGrafter"/>
</dbReference>
<dbReference type="GeneID" id="81404710"/>
<gene>
    <name evidence="4" type="ORF">N7515_004796</name>
</gene>
<comment type="caution">
    <text evidence="4">The sequence shown here is derived from an EMBL/GenBank/DDBJ whole genome shotgun (WGS) entry which is preliminary data.</text>
</comment>
<dbReference type="Pfam" id="PF10291">
    <property type="entry name" value="muHD"/>
    <property type="match status" value="1"/>
</dbReference>
<dbReference type="AlphaFoldDB" id="A0A9W9H2C8"/>
<feature type="region of interest" description="Disordered" evidence="2">
    <location>
        <begin position="894"/>
        <end position="930"/>
    </location>
</feature>
<feature type="compositionally biased region" description="Low complexity" evidence="2">
    <location>
        <begin position="592"/>
        <end position="602"/>
    </location>
</feature>
<feature type="domain" description="MHD" evidence="3">
    <location>
        <begin position="651"/>
        <end position="930"/>
    </location>
</feature>
<dbReference type="GO" id="GO:0006897">
    <property type="term" value="P:endocytosis"/>
    <property type="evidence" value="ECO:0007669"/>
    <property type="project" value="UniProtKB-KW"/>
</dbReference>
<feature type="compositionally biased region" description="Polar residues" evidence="2">
    <location>
        <begin position="332"/>
        <end position="345"/>
    </location>
</feature>
<dbReference type="Gene3D" id="1.20.1270.60">
    <property type="entry name" value="Arfaptin homology (AH) domain/BAR domain"/>
    <property type="match status" value="1"/>
</dbReference>
<dbReference type="EMBL" id="JAPQKL010000004">
    <property type="protein sequence ID" value="KAJ5135518.1"/>
    <property type="molecule type" value="Genomic_DNA"/>
</dbReference>
<evidence type="ECO:0000313" key="4">
    <source>
        <dbReference type="EMBL" id="KAJ5135518.1"/>
    </source>
</evidence>
<feature type="compositionally biased region" description="Polar residues" evidence="2">
    <location>
        <begin position="443"/>
        <end position="477"/>
    </location>
</feature>
<dbReference type="InterPro" id="IPR028565">
    <property type="entry name" value="MHD"/>
</dbReference>
<dbReference type="CDD" id="cd09264">
    <property type="entry name" value="AP_Syp1_MHD"/>
    <property type="match status" value="1"/>
</dbReference>
<keyword evidence="5" id="KW-1185">Reference proteome</keyword>